<accession>D5G8T6</accession>
<dbReference type="EMBL" id="FN430053">
    <property type="protein sequence ID" value="CAZ80929.1"/>
    <property type="molecule type" value="Genomic_DNA"/>
</dbReference>
<dbReference type="KEGG" id="tml:GSTUM_00004830001"/>
<dbReference type="Pfam" id="PF07426">
    <property type="entry name" value="Dynactin_p22"/>
    <property type="match status" value="1"/>
</dbReference>
<keyword evidence="2" id="KW-1185">Reference proteome</keyword>
<dbReference type="eggNOG" id="ENOG502S5XV">
    <property type="taxonomic scope" value="Eukaryota"/>
</dbReference>
<protein>
    <submittedName>
        <fullName evidence="1">(Perigord truffle) hypothetical protein</fullName>
    </submittedName>
</protein>
<dbReference type="GO" id="GO:0005869">
    <property type="term" value="C:dynactin complex"/>
    <property type="evidence" value="ECO:0007669"/>
    <property type="project" value="InterPro"/>
</dbReference>
<organism evidence="1 2">
    <name type="scientific">Tuber melanosporum (strain Mel28)</name>
    <name type="common">Perigord black truffle</name>
    <dbReference type="NCBI Taxonomy" id="656061"/>
    <lineage>
        <taxon>Eukaryota</taxon>
        <taxon>Fungi</taxon>
        <taxon>Dikarya</taxon>
        <taxon>Ascomycota</taxon>
        <taxon>Pezizomycotina</taxon>
        <taxon>Pezizomycetes</taxon>
        <taxon>Pezizales</taxon>
        <taxon>Tuberaceae</taxon>
        <taxon>Tuber</taxon>
    </lineage>
</organism>
<dbReference type="GO" id="GO:0061640">
    <property type="term" value="P:cytoskeleton-dependent cytokinesis"/>
    <property type="evidence" value="ECO:0007669"/>
    <property type="project" value="InterPro"/>
</dbReference>
<dbReference type="RefSeq" id="XP_002836738.1">
    <property type="nucleotide sequence ID" value="XM_002836692.1"/>
</dbReference>
<name>D5G8T6_TUBMM</name>
<dbReference type="GeneID" id="9186438"/>
<dbReference type="AlphaFoldDB" id="D5G8T6"/>
<reference evidence="1 2" key="1">
    <citation type="journal article" date="2010" name="Nature">
        <title>Perigord black truffle genome uncovers evolutionary origins and mechanisms of symbiosis.</title>
        <authorList>
            <person name="Martin F."/>
            <person name="Kohler A."/>
            <person name="Murat C."/>
            <person name="Balestrini R."/>
            <person name="Coutinho P.M."/>
            <person name="Jaillon O."/>
            <person name="Montanini B."/>
            <person name="Morin E."/>
            <person name="Noel B."/>
            <person name="Percudani R."/>
            <person name="Porcel B."/>
            <person name="Rubini A."/>
            <person name="Amicucci A."/>
            <person name="Amselem J."/>
            <person name="Anthouard V."/>
            <person name="Arcioni S."/>
            <person name="Artiguenave F."/>
            <person name="Aury J.M."/>
            <person name="Ballario P."/>
            <person name="Bolchi A."/>
            <person name="Brenna A."/>
            <person name="Brun A."/>
            <person name="Buee M."/>
            <person name="Cantarel B."/>
            <person name="Chevalier G."/>
            <person name="Couloux A."/>
            <person name="Da Silva C."/>
            <person name="Denoeud F."/>
            <person name="Duplessis S."/>
            <person name="Ghignone S."/>
            <person name="Hilselberger B."/>
            <person name="Iotti M."/>
            <person name="Marcais B."/>
            <person name="Mello A."/>
            <person name="Miranda M."/>
            <person name="Pacioni G."/>
            <person name="Quesneville H."/>
            <person name="Riccioni C."/>
            <person name="Ruotolo R."/>
            <person name="Splivallo R."/>
            <person name="Stocchi V."/>
            <person name="Tisserant E."/>
            <person name="Viscomi A.R."/>
            <person name="Zambonelli A."/>
            <person name="Zampieri E."/>
            <person name="Henrissat B."/>
            <person name="Lebrun M.H."/>
            <person name="Paolocci F."/>
            <person name="Bonfante P."/>
            <person name="Ottonello S."/>
            <person name="Wincker P."/>
        </authorList>
    </citation>
    <scope>NUCLEOTIDE SEQUENCE [LARGE SCALE GENOMIC DNA]</scope>
    <source>
        <strain evidence="1 2">Mel28</strain>
    </source>
</reference>
<dbReference type="InParanoid" id="D5G8T6"/>
<evidence type="ECO:0000313" key="1">
    <source>
        <dbReference type="EMBL" id="CAZ80929.1"/>
    </source>
</evidence>
<proteinExistence type="predicted"/>
<sequence>MANSLDKVAEETVRSLETRLCRIEFVLSGTSEDPISDLFALRNAGRENSVHARLAALEQDLVKLCRKSTTMKEMIDLYKNYPEIFKTTQIHPYATSSSSPSTLTSSERLSTVLTAAPFIHATSSQLTSIRDTPIPDPNVSADLIALVPRINRAEMVQQTQAREIAELRRRSAALLERWYLLGIEGVNECFAEWDERTLEVDKLLSRKLKMADEG</sequence>
<dbReference type="InterPro" id="IPR009991">
    <property type="entry name" value="DCTN3"/>
</dbReference>
<evidence type="ECO:0000313" key="2">
    <source>
        <dbReference type="Proteomes" id="UP000006911"/>
    </source>
</evidence>
<dbReference type="HOGENOM" id="CLU_091042_1_0_1"/>
<gene>
    <name evidence="1" type="ORF">GSTUM_00004830001</name>
</gene>
<dbReference type="OMA" id="WYEVGLV"/>
<dbReference type="Proteomes" id="UP000006911">
    <property type="component" value="Unassembled WGS sequence"/>
</dbReference>